<accession>A0A0A9DIT6</accession>
<name>A0A0A9DIT6_ARUDO</name>
<protein>
    <submittedName>
        <fullName evidence="1">Uncharacterized protein</fullName>
    </submittedName>
</protein>
<organism evidence="1">
    <name type="scientific">Arundo donax</name>
    <name type="common">Giant reed</name>
    <name type="synonym">Donax arundinaceus</name>
    <dbReference type="NCBI Taxonomy" id="35708"/>
    <lineage>
        <taxon>Eukaryota</taxon>
        <taxon>Viridiplantae</taxon>
        <taxon>Streptophyta</taxon>
        <taxon>Embryophyta</taxon>
        <taxon>Tracheophyta</taxon>
        <taxon>Spermatophyta</taxon>
        <taxon>Magnoliopsida</taxon>
        <taxon>Liliopsida</taxon>
        <taxon>Poales</taxon>
        <taxon>Poaceae</taxon>
        <taxon>PACMAD clade</taxon>
        <taxon>Arundinoideae</taxon>
        <taxon>Arundineae</taxon>
        <taxon>Arundo</taxon>
    </lineage>
</organism>
<reference evidence="1" key="1">
    <citation type="submission" date="2014-09" db="EMBL/GenBank/DDBJ databases">
        <authorList>
            <person name="Magalhaes I.L.F."/>
            <person name="Oliveira U."/>
            <person name="Santos F.R."/>
            <person name="Vidigal T.H.D.A."/>
            <person name="Brescovit A.D."/>
            <person name="Santos A.J."/>
        </authorList>
    </citation>
    <scope>NUCLEOTIDE SEQUENCE</scope>
    <source>
        <tissue evidence="1">Shoot tissue taken approximately 20 cm above the soil surface</tissue>
    </source>
</reference>
<evidence type="ECO:0000313" key="1">
    <source>
        <dbReference type="EMBL" id="JAD85565.1"/>
    </source>
</evidence>
<sequence length="112" mass="12416">MYYHVCYRKVGKIVVSSGSGNFLPCFYQKDVPFLCFFGLLIDESQTQNQTGSWASACHQVHNGSLQLQSYILEAVGSKLCCQAASFRSSELIGSKSCQCASLDLDTMILWAR</sequence>
<proteinExistence type="predicted"/>
<dbReference type="AlphaFoldDB" id="A0A0A9DIT6"/>
<dbReference type="EMBL" id="GBRH01212330">
    <property type="protein sequence ID" value="JAD85565.1"/>
    <property type="molecule type" value="Transcribed_RNA"/>
</dbReference>
<reference evidence="1" key="2">
    <citation type="journal article" date="2015" name="Data Brief">
        <title>Shoot transcriptome of the giant reed, Arundo donax.</title>
        <authorList>
            <person name="Barrero R.A."/>
            <person name="Guerrero F.D."/>
            <person name="Moolhuijzen P."/>
            <person name="Goolsby J.A."/>
            <person name="Tidwell J."/>
            <person name="Bellgard S.E."/>
            <person name="Bellgard M.I."/>
        </authorList>
    </citation>
    <scope>NUCLEOTIDE SEQUENCE</scope>
    <source>
        <tissue evidence="1">Shoot tissue taken approximately 20 cm above the soil surface</tissue>
    </source>
</reference>